<dbReference type="PANTHER" id="PTHR34297">
    <property type="entry name" value="HYPOTHETICAL CYTOSOLIC PROTEIN-RELATED"/>
    <property type="match status" value="1"/>
</dbReference>
<sequence>MANTQSTTPTIKGELRYEDRVLQKIVGIALAKIDGVLTIDGGFFSNIAEKLVNTSDVTTGIDVEVGQKQVAVDLDIVAAYGIEIAALYQQMKDAIQKQVKHMTGLDVIEVNVTVVDVKTKAEYEKDAVTLQDRVGNVADKTKEAVSKGSDRVSAGMEKLTPDQEPVRVD</sequence>
<evidence type="ECO:0000256" key="1">
    <source>
        <dbReference type="ARBA" id="ARBA00005721"/>
    </source>
</evidence>
<dbReference type="Proteomes" id="UP000051461">
    <property type="component" value="Unassembled WGS sequence"/>
</dbReference>
<reference evidence="4 5" key="1">
    <citation type="journal article" date="2015" name="Genome Announc.">
        <title>Expanding the biotechnology potential of lactobacilli through comparative genomics of 213 strains and associated genera.</title>
        <authorList>
            <person name="Sun Z."/>
            <person name="Harris H.M."/>
            <person name="McCann A."/>
            <person name="Guo C."/>
            <person name="Argimon S."/>
            <person name="Zhang W."/>
            <person name="Yang X."/>
            <person name="Jeffery I.B."/>
            <person name="Cooney J.C."/>
            <person name="Kagawa T.F."/>
            <person name="Liu W."/>
            <person name="Song Y."/>
            <person name="Salvetti E."/>
            <person name="Wrobel A."/>
            <person name="Rasinkangas P."/>
            <person name="Parkhill J."/>
            <person name="Rea M.C."/>
            <person name="O'Sullivan O."/>
            <person name="Ritari J."/>
            <person name="Douillard F.P."/>
            <person name="Paul Ross R."/>
            <person name="Yang R."/>
            <person name="Briner A.E."/>
            <person name="Felis G.E."/>
            <person name="de Vos W.M."/>
            <person name="Barrangou R."/>
            <person name="Klaenhammer T.R."/>
            <person name="Caufield P.W."/>
            <person name="Cui Y."/>
            <person name="Zhang H."/>
            <person name="O'Toole P.W."/>
        </authorList>
    </citation>
    <scope>NUCLEOTIDE SEQUENCE [LARGE SCALE GENOMIC DNA]</scope>
    <source>
        <strain evidence="4 5">DSM 20003</strain>
    </source>
</reference>
<evidence type="ECO:0000313" key="5">
    <source>
        <dbReference type="Proteomes" id="UP000051461"/>
    </source>
</evidence>
<protein>
    <recommendedName>
        <fullName evidence="2">Stress response regulator gls24 homolog</fullName>
    </recommendedName>
</protein>
<dbReference type="RefSeq" id="WP_057904480.1">
    <property type="nucleotide sequence ID" value="NZ_AZDA01000046.1"/>
</dbReference>
<dbReference type="PATRIC" id="fig|1423726.3.peg.2936"/>
<evidence type="ECO:0000256" key="2">
    <source>
        <dbReference type="ARBA" id="ARBA00039575"/>
    </source>
</evidence>
<proteinExistence type="inferred from homology"/>
<dbReference type="Pfam" id="PF03780">
    <property type="entry name" value="Asp23"/>
    <property type="match status" value="1"/>
</dbReference>
<gene>
    <name evidence="4" type="ORF">FC07_GL002827</name>
</gene>
<feature type="compositionally biased region" description="Basic and acidic residues" evidence="3">
    <location>
        <begin position="141"/>
        <end position="150"/>
    </location>
</feature>
<comment type="caution">
    <text evidence="4">The sequence shown here is derived from an EMBL/GenBank/DDBJ whole genome shotgun (WGS) entry which is preliminary data.</text>
</comment>
<dbReference type="EMBL" id="AZDA01000046">
    <property type="protein sequence ID" value="KRK39106.1"/>
    <property type="molecule type" value="Genomic_DNA"/>
</dbReference>
<evidence type="ECO:0000313" key="4">
    <source>
        <dbReference type="EMBL" id="KRK39106.1"/>
    </source>
</evidence>
<dbReference type="STRING" id="1423726.FC07_GL002827"/>
<name>A0A0R1H666_9LACO</name>
<evidence type="ECO:0000256" key="3">
    <source>
        <dbReference type="SAM" id="MobiDB-lite"/>
    </source>
</evidence>
<feature type="compositionally biased region" description="Basic and acidic residues" evidence="3">
    <location>
        <begin position="159"/>
        <end position="169"/>
    </location>
</feature>
<dbReference type="PANTHER" id="PTHR34297:SF3">
    <property type="entry name" value="ALKALINE SHOCK PROTEIN 23"/>
    <property type="match status" value="1"/>
</dbReference>
<dbReference type="OrthoDB" id="9808942at2"/>
<organism evidence="4 5">
    <name type="scientific">Loigolactobacillus bifermentans DSM 20003</name>
    <dbReference type="NCBI Taxonomy" id="1423726"/>
    <lineage>
        <taxon>Bacteria</taxon>
        <taxon>Bacillati</taxon>
        <taxon>Bacillota</taxon>
        <taxon>Bacilli</taxon>
        <taxon>Lactobacillales</taxon>
        <taxon>Lactobacillaceae</taxon>
        <taxon>Loigolactobacillus</taxon>
    </lineage>
</organism>
<dbReference type="AlphaFoldDB" id="A0A0R1H666"/>
<comment type="similarity">
    <text evidence="1">Belongs to the asp23 family.</text>
</comment>
<keyword evidence="5" id="KW-1185">Reference proteome</keyword>
<accession>A0A0R1H666</accession>
<dbReference type="InterPro" id="IPR005531">
    <property type="entry name" value="Asp23"/>
</dbReference>
<feature type="region of interest" description="Disordered" evidence="3">
    <location>
        <begin position="141"/>
        <end position="169"/>
    </location>
</feature>